<dbReference type="Gene3D" id="2.60.120.1540">
    <property type="match status" value="1"/>
</dbReference>
<dbReference type="SMART" id="SM01361">
    <property type="entry name" value="A2M_recep"/>
    <property type="match status" value="1"/>
</dbReference>
<dbReference type="SMART" id="SM01419">
    <property type="entry name" value="Thiol-ester_cl"/>
    <property type="match status" value="1"/>
</dbReference>
<sequence>MHLPLPRACFVKHCLLYIVLVHTSTAGPSYIITAPAFLQPGVNATFAVHWFGANYSTVNVSAEIRPRDSNQQLAFGQKIFTNDSIGMLTLPATPQNVQQAVFDILLNGSAQNEQLFTNVFTIVLQPKRTHYFIELDKSLYKPREAVKIRVIGLHSDLKPFHGQVKMYIKDPSNNLIQQWLSLKTNLGVASLEFLLSDMPPFGTWTIDVRVEDFQTIKTFVVSDFVVPKFEVAVTTPIVYIVDKLENLTGQVTAKYRHGEPVRGNVTVTIFSAWWYAPSSINKTFEISGAANFSFSYVELQSIGVVHIPREVRSIQEYVYNPNLGQINFIVTVKESLTGLEVSERHVIYFGDSEYIILNDHSTLKPHLNTTVKIKVLRIDLKPLTKSEREKNVSVLVSQHNYGVFAKRSVEVFNLSTTPMTGPAYKQYIISENGEVNLNIQMLPSTTGISIEVRYQNVTHNIWRSVDWQETPASIQIMKSSSSMEVGTPFNVSVESSENVKEINYVVLSKGQVVAVGKKNTQIFTLTPEVSWAPLVVINVYYIHSSGYVISDKKSFSIKGIFKNKVALSWSKAQAKPAENVSLSISVTEPGSLVGLRVVEKGAYGDRITESQVTDEVRNGQEVQGWTITDGKIVSYPVESGENLLYIPEGLHRRNNVSNTWIWLEPNIRSGINTNLQATVPKSITTWFATAFVISEELGFGLTSVTAELQVFQEFYITLNLPYSVTRGEQFILEVVIYNQLGQTLEVTVTLDLSDSFEITGTYTAGAEPNLRKSSVPSHSERIVLFPIKPKQLGDITFTVKATSSAASDVATGKVLVKAEGIQQLYTESVLLQLAGTTSQTVTKNVSFTFPSNVVPGSQQAYVTVVGDILGPTVDGLESLIQMPYGCGEQNMINFCPNIYILKYLEATGQTTPTIKDKAINYMTAGYQRELTYKRHDGSFSAFGNSDSSGSSWLSSFVLRCFLQARPFISIDQAVLERIIMWLTQFQNTKTGEYTEPGRVIHTELQGGQNGAITLTAYILTALSEDVEYRRIYRIQVLKAIEFLEKKFQEGITSNYTLAVVTYALSLVNSTNASLALDQLNGRAERADGVMFWLSPAAGIASYWQPRSTEIEMAAYALLACGQLKRVNEGIPIMKWLSQQRSRLGGYSTTQDTIMALQALSEFAALYGSSNASLKVSVTGPGNFVPKLFQINSVNRLVLQKAEIPVFQPLAINVTALGSGLAFFQMNVAYNIMPSARRRRSVDGTETFALNITVEDDKNNLNRVKVQACTRYIPSVYGNESGMALMEVHYLSGFSLDNSISIENNLLKKVEPDNGKVNLYFDSISGTPVCVGVPMLRDAKVSSSREAMISIVDYYKPRTQVTRLYSSSVMKSISSCTFCIGCLRGFPLRLHVDESAGPVALRHRKIIFHLHPKVERERQVLEEVGAIERVSGRPRGFPR</sequence>
<dbReference type="CDD" id="cd02897">
    <property type="entry name" value="A2M_2"/>
    <property type="match status" value="1"/>
</dbReference>
<dbReference type="Pfam" id="PF17791">
    <property type="entry name" value="MG3"/>
    <property type="match status" value="1"/>
</dbReference>
<dbReference type="InterPro" id="IPR009048">
    <property type="entry name" value="A-macroglobulin_rcpt-bd"/>
</dbReference>
<dbReference type="PANTHER" id="PTHR11412">
    <property type="entry name" value="MACROGLOBULIN / COMPLEMENT"/>
    <property type="match status" value="1"/>
</dbReference>
<feature type="chain" id="PRO_5043720286" description="CD109 antigen" evidence="8">
    <location>
        <begin position="27"/>
        <end position="1438"/>
    </location>
</feature>
<dbReference type="Gene3D" id="2.60.40.1930">
    <property type="match status" value="2"/>
</dbReference>
<evidence type="ECO:0008006" key="14">
    <source>
        <dbReference type="Google" id="ProtNLM"/>
    </source>
</evidence>
<feature type="signal peptide" evidence="8">
    <location>
        <begin position="1"/>
        <end position="26"/>
    </location>
</feature>
<dbReference type="InterPro" id="IPR011625">
    <property type="entry name" value="A2M_N_BRD"/>
</dbReference>
<evidence type="ECO:0000256" key="2">
    <source>
        <dbReference type="ARBA" id="ARBA00022690"/>
    </source>
</evidence>
<proteinExistence type="inferred from homology"/>
<evidence type="ECO:0000313" key="12">
    <source>
        <dbReference type="EMBL" id="KAJ1150859.1"/>
    </source>
</evidence>
<gene>
    <name evidence="12" type="ORF">NDU88_003647</name>
</gene>
<dbReference type="SUPFAM" id="SSF81296">
    <property type="entry name" value="E set domains"/>
    <property type="match status" value="1"/>
</dbReference>
<dbReference type="SUPFAM" id="SSF48239">
    <property type="entry name" value="Terpenoid cyclases/Protein prenyltransferases"/>
    <property type="match status" value="1"/>
</dbReference>
<dbReference type="InterPro" id="IPR001599">
    <property type="entry name" value="Macroglobln_a2"/>
</dbReference>
<organism evidence="12 13">
    <name type="scientific">Pleurodeles waltl</name>
    <name type="common">Iberian ribbed newt</name>
    <dbReference type="NCBI Taxonomy" id="8319"/>
    <lineage>
        <taxon>Eukaryota</taxon>
        <taxon>Metazoa</taxon>
        <taxon>Chordata</taxon>
        <taxon>Craniata</taxon>
        <taxon>Vertebrata</taxon>
        <taxon>Euteleostomi</taxon>
        <taxon>Amphibia</taxon>
        <taxon>Batrachia</taxon>
        <taxon>Caudata</taxon>
        <taxon>Salamandroidea</taxon>
        <taxon>Salamandridae</taxon>
        <taxon>Pleurodelinae</taxon>
        <taxon>Pleurodeles</taxon>
    </lineage>
</organism>
<dbReference type="SMART" id="SM01360">
    <property type="entry name" value="A2M"/>
    <property type="match status" value="1"/>
</dbReference>
<reference evidence="12" key="1">
    <citation type="journal article" date="2022" name="bioRxiv">
        <title>Sequencing and chromosome-scale assembly of the giantPleurodeles waltlgenome.</title>
        <authorList>
            <person name="Brown T."/>
            <person name="Elewa A."/>
            <person name="Iarovenko S."/>
            <person name="Subramanian E."/>
            <person name="Araus A.J."/>
            <person name="Petzold A."/>
            <person name="Susuki M."/>
            <person name="Suzuki K.-i.T."/>
            <person name="Hayashi T."/>
            <person name="Toyoda A."/>
            <person name="Oliveira C."/>
            <person name="Osipova E."/>
            <person name="Leigh N.D."/>
            <person name="Simon A."/>
            <person name="Yun M.H."/>
        </authorList>
    </citation>
    <scope>NUCLEOTIDE SEQUENCE</scope>
    <source>
        <strain evidence="12">20211129_DDA</strain>
        <tissue evidence="12">Liver</tissue>
    </source>
</reference>
<keyword evidence="4" id="KW-0722">Serine protease inhibitor</keyword>
<evidence type="ECO:0000313" key="13">
    <source>
        <dbReference type="Proteomes" id="UP001066276"/>
    </source>
</evidence>
<dbReference type="Gene3D" id="2.60.40.1940">
    <property type="match status" value="1"/>
</dbReference>
<evidence type="ECO:0000259" key="11">
    <source>
        <dbReference type="SMART" id="SM01361"/>
    </source>
</evidence>
<evidence type="ECO:0000256" key="1">
    <source>
        <dbReference type="ARBA" id="ARBA00010952"/>
    </source>
</evidence>
<dbReference type="GO" id="GO:0005615">
    <property type="term" value="C:extracellular space"/>
    <property type="evidence" value="ECO:0007669"/>
    <property type="project" value="InterPro"/>
</dbReference>
<evidence type="ECO:0000256" key="3">
    <source>
        <dbReference type="ARBA" id="ARBA00022729"/>
    </source>
</evidence>
<dbReference type="Gene3D" id="1.50.10.20">
    <property type="match status" value="1"/>
</dbReference>
<keyword evidence="7" id="KW-0325">Glycoprotein</keyword>
<dbReference type="SUPFAM" id="SSF49410">
    <property type="entry name" value="Alpha-macroglobulin receptor domain"/>
    <property type="match status" value="1"/>
</dbReference>
<evidence type="ECO:0000256" key="7">
    <source>
        <dbReference type="ARBA" id="ARBA00023180"/>
    </source>
</evidence>
<keyword evidence="13" id="KW-1185">Reference proteome</keyword>
<evidence type="ECO:0000256" key="8">
    <source>
        <dbReference type="SAM" id="SignalP"/>
    </source>
</evidence>
<keyword evidence="2" id="KW-0646">Protease inhibitor</keyword>
<comment type="similarity">
    <text evidence="1">Belongs to the protease inhibitor I39 (alpha-2-macroglobulin) family.</text>
</comment>
<dbReference type="FunFam" id="1.50.10.20:FF:000001">
    <property type="entry name" value="CD109 isoform 1"/>
    <property type="match status" value="1"/>
</dbReference>
<evidence type="ECO:0000259" key="10">
    <source>
        <dbReference type="SMART" id="SM01360"/>
    </source>
</evidence>
<dbReference type="EMBL" id="JANPWB010000009">
    <property type="protein sequence ID" value="KAJ1150859.1"/>
    <property type="molecule type" value="Genomic_DNA"/>
</dbReference>
<dbReference type="InterPro" id="IPR041813">
    <property type="entry name" value="A2M_TED"/>
</dbReference>
<evidence type="ECO:0000256" key="5">
    <source>
        <dbReference type="ARBA" id="ARBA00022966"/>
    </source>
</evidence>
<dbReference type="InterPro" id="IPR014756">
    <property type="entry name" value="Ig_E-set"/>
</dbReference>
<dbReference type="GO" id="GO:0004867">
    <property type="term" value="F:serine-type endopeptidase inhibitor activity"/>
    <property type="evidence" value="ECO:0007669"/>
    <property type="project" value="UniProtKB-KW"/>
</dbReference>
<comment type="caution">
    <text evidence="12">The sequence shown here is derived from an EMBL/GenBank/DDBJ whole genome shotgun (WGS) entry which is preliminary data.</text>
</comment>
<keyword evidence="3 8" id="KW-0732">Signal</keyword>
<accession>A0AAV7RI19</accession>
<dbReference type="PROSITE" id="PS00477">
    <property type="entry name" value="ALPHA_2_MACROGLOBULIN"/>
    <property type="match status" value="1"/>
</dbReference>
<feature type="domain" description="Alpha-macroglobulin receptor-binding" evidence="11">
    <location>
        <begin position="1280"/>
        <end position="1364"/>
    </location>
</feature>
<keyword evidence="5" id="KW-0882">Thioester bond</keyword>
<dbReference type="SMART" id="SM01359">
    <property type="entry name" value="A2M_N_2"/>
    <property type="match status" value="1"/>
</dbReference>
<dbReference type="InterPro" id="IPR011626">
    <property type="entry name" value="Alpha-macroglobulin_TED"/>
</dbReference>
<dbReference type="InterPro" id="IPR047565">
    <property type="entry name" value="Alpha-macroglob_thiol-ester_cl"/>
</dbReference>
<dbReference type="Gene3D" id="2.60.40.690">
    <property type="entry name" value="Alpha-macroglobulin, receptor-binding domain"/>
    <property type="match status" value="1"/>
</dbReference>
<dbReference type="Gene3D" id="2.20.130.20">
    <property type="match status" value="1"/>
</dbReference>
<evidence type="ECO:0000256" key="4">
    <source>
        <dbReference type="ARBA" id="ARBA00022900"/>
    </source>
</evidence>
<protein>
    <recommendedName>
        <fullName evidence="14">CD109 antigen</fullName>
    </recommendedName>
</protein>
<dbReference type="Pfam" id="PF01835">
    <property type="entry name" value="MG2"/>
    <property type="match status" value="1"/>
</dbReference>
<dbReference type="InterPro" id="IPR050473">
    <property type="entry name" value="A2M/Complement_sys"/>
</dbReference>
<feature type="domain" description="Alpha-2-macroglobulin" evidence="10">
    <location>
        <begin position="659"/>
        <end position="750"/>
    </location>
</feature>
<dbReference type="Pfam" id="PF07678">
    <property type="entry name" value="TED_complement"/>
    <property type="match status" value="1"/>
</dbReference>
<evidence type="ECO:0000259" key="9">
    <source>
        <dbReference type="SMART" id="SM01359"/>
    </source>
</evidence>
<dbReference type="InterPro" id="IPR041555">
    <property type="entry name" value="MG3"/>
</dbReference>
<dbReference type="FunFam" id="2.60.40.1930:FF:000001">
    <property type="entry name" value="CD109 isoform 3"/>
    <property type="match status" value="1"/>
</dbReference>
<dbReference type="Pfam" id="PF07677">
    <property type="entry name" value="A2M_recep"/>
    <property type="match status" value="1"/>
</dbReference>
<dbReference type="InterPro" id="IPR008930">
    <property type="entry name" value="Terpenoid_cyclase/PrenylTrfase"/>
</dbReference>
<dbReference type="Pfam" id="PF07703">
    <property type="entry name" value="A2M_BRD"/>
    <property type="match status" value="1"/>
</dbReference>
<dbReference type="InterPro" id="IPR002890">
    <property type="entry name" value="MG2"/>
</dbReference>
<dbReference type="InterPro" id="IPR013783">
    <property type="entry name" value="Ig-like_fold"/>
</dbReference>
<name>A0AAV7RI19_PLEWA</name>
<dbReference type="InterPro" id="IPR019742">
    <property type="entry name" value="MacrogloblnA2_CS"/>
</dbReference>
<dbReference type="Proteomes" id="UP001066276">
    <property type="component" value="Chromosome 5"/>
</dbReference>
<dbReference type="PANTHER" id="PTHR11412:SF136">
    <property type="entry name" value="CD109 ANTIGEN"/>
    <property type="match status" value="1"/>
</dbReference>
<dbReference type="InterPro" id="IPR036595">
    <property type="entry name" value="A-macroglobulin_rcpt-bd_sf"/>
</dbReference>
<keyword evidence="6" id="KW-1015">Disulfide bond</keyword>
<evidence type="ECO:0000256" key="6">
    <source>
        <dbReference type="ARBA" id="ARBA00023157"/>
    </source>
</evidence>
<dbReference type="Gene3D" id="2.60.40.10">
    <property type="entry name" value="Immunoglobulins"/>
    <property type="match status" value="1"/>
</dbReference>
<dbReference type="Pfam" id="PF00207">
    <property type="entry name" value="A2M"/>
    <property type="match status" value="1"/>
</dbReference>
<feature type="domain" description="Alpha-2-macroglobulin bait region" evidence="9">
    <location>
        <begin position="474"/>
        <end position="605"/>
    </location>
</feature>